<sequence length="570" mass="62656">MPALGSRRRLLRRLCLSLAALALSMWASPAGAQSPSGGEPGTKNGYLLVPNGPVSQEFDAGFSMYVAAWPMLQTYPGQEFQSGLFGTWMHPYHETKSEEKLYNTIEGGLGWWRDTRFATETPKFITGGVALNFSAWANGPGAGKGRDWDNPRGKYAVVQLSPRVLWPPDGLNLKQGTNGELFGYGWLPLPLIDPQPTTDGAPVPTGGQSWTLFLNTDNLKGPIVFFAPSFWSRPTVERPDLAGMFLDARPSKANRALQMETQFIPAVLATAEDGTRYARVARTLFPANRQGPAEAPKGEPQEGEVASVTVHKVTSYRRAALWDDVERWFDGGAPASGRIDAEQAALHPFPGRGGSTWRIAERGAQREDRIRLDWDAIATPTAFSEDTYGLRWNPELTRQVEVDGKACVLLPEYYRLGEDQRGQPLWKPIAESAVPSSVQFDESKLTTPGADQHGPYITPDDPDSVWNAPGPVAGPFTARPGDGSEVTYSWYRFADQPAVLKAGLSDEERERLQSRVELLHRNWTPDRDYLPPPESGSLAEIDPALIVTPPKGFEIGYVPIVTRQAAVEDE</sequence>
<feature type="chain" id="PRO_5046364583" description="Secreted protein" evidence="1">
    <location>
        <begin position="33"/>
        <end position="570"/>
    </location>
</feature>
<evidence type="ECO:0000256" key="1">
    <source>
        <dbReference type="SAM" id="SignalP"/>
    </source>
</evidence>
<evidence type="ECO:0000313" key="2">
    <source>
        <dbReference type="EMBL" id="NNJ25008.1"/>
    </source>
</evidence>
<keyword evidence="3" id="KW-1185">Reference proteome</keyword>
<dbReference type="RefSeq" id="WP_206678569.1">
    <property type="nucleotide sequence ID" value="NZ_WTPX01000022.1"/>
</dbReference>
<dbReference type="PROSITE" id="PS51318">
    <property type="entry name" value="TAT"/>
    <property type="match status" value="1"/>
</dbReference>
<accession>A0ABX1VB60</accession>
<name>A0ABX1VB60_9PLAN</name>
<dbReference type="EMBL" id="WTPX01000022">
    <property type="protein sequence ID" value="NNJ25008.1"/>
    <property type="molecule type" value="Genomic_DNA"/>
</dbReference>
<feature type="signal peptide" evidence="1">
    <location>
        <begin position="1"/>
        <end position="32"/>
    </location>
</feature>
<dbReference type="InterPro" id="IPR006311">
    <property type="entry name" value="TAT_signal"/>
</dbReference>
<comment type="caution">
    <text evidence="2">The sequence shown here is derived from an EMBL/GenBank/DDBJ whole genome shotgun (WGS) entry which is preliminary data.</text>
</comment>
<proteinExistence type="predicted"/>
<evidence type="ECO:0000313" key="3">
    <source>
        <dbReference type="Proteomes" id="UP000609651"/>
    </source>
</evidence>
<evidence type="ECO:0008006" key="4">
    <source>
        <dbReference type="Google" id="ProtNLM"/>
    </source>
</evidence>
<organism evidence="2 3">
    <name type="scientific">Alienimonas chondri</name>
    <dbReference type="NCBI Taxonomy" id="2681879"/>
    <lineage>
        <taxon>Bacteria</taxon>
        <taxon>Pseudomonadati</taxon>
        <taxon>Planctomycetota</taxon>
        <taxon>Planctomycetia</taxon>
        <taxon>Planctomycetales</taxon>
        <taxon>Planctomycetaceae</taxon>
        <taxon>Alienimonas</taxon>
    </lineage>
</organism>
<gene>
    <name evidence="2" type="ORF">LzC2_10700</name>
</gene>
<protein>
    <recommendedName>
        <fullName evidence="4">Secreted protein</fullName>
    </recommendedName>
</protein>
<dbReference type="Proteomes" id="UP000609651">
    <property type="component" value="Unassembled WGS sequence"/>
</dbReference>
<keyword evidence="1" id="KW-0732">Signal</keyword>
<reference evidence="2 3" key="1">
    <citation type="journal article" date="2020" name="Syst. Appl. Microbiol.">
        <title>Alienimonas chondri sp. nov., a novel planctomycete isolated from the biofilm of the red alga Chondrus crispus.</title>
        <authorList>
            <person name="Vitorino I."/>
            <person name="Albuquerque L."/>
            <person name="Wiegand S."/>
            <person name="Kallscheuer N."/>
            <person name="da Costa M.S."/>
            <person name="Lobo-da-Cunha A."/>
            <person name="Jogler C."/>
            <person name="Lage O.M."/>
        </authorList>
    </citation>
    <scope>NUCLEOTIDE SEQUENCE [LARGE SCALE GENOMIC DNA]</scope>
    <source>
        <strain evidence="2 3">LzC2</strain>
    </source>
</reference>